<dbReference type="InterPro" id="IPR000330">
    <property type="entry name" value="SNF2_N"/>
</dbReference>
<evidence type="ECO:0000256" key="2">
    <source>
        <dbReference type="ARBA" id="ARBA00022741"/>
    </source>
</evidence>
<comment type="caution">
    <text evidence="13">The sequence shown here is derived from an EMBL/GenBank/DDBJ whole genome shotgun (WGS) entry which is preliminary data.</text>
</comment>
<evidence type="ECO:0000313" key="14">
    <source>
        <dbReference type="Proteomes" id="UP001165085"/>
    </source>
</evidence>
<dbReference type="Pfam" id="PF00271">
    <property type="entry name" value="Helicase_C"/>
    <property type="match status" value="1"/>
</dbReference>
<dbReference type="Pfam" id="PF13445">
    <property type="entry name" value="zf-RING_UBOX"/>
    <property type="match status" value="1"/>
</dbReference>
<dbReference type="PROSITE" id="PS51194">
    <property type="entry name" value="HELICASE_CTER"/>
    <property type="match status" value="1"/>
</dbReference>
<accession>A0A9W7BA61</accession>
<dbReference type="GO" id="GO:0008270">
    <property type="term" value="F:zinc ion binding"/>
    <property type="evidence" value="ECO:0007669"/>
    <property type="project" value="UniProtKB-KW"/>
</dbReference>
<feature type="domain" description="RING-type" evidence="10">
    <location>
        <begin position="1745"/>
        <end position="1807"/>
    </location>
</feature>
<evidence type="ECO:0008006" key="15">
    <source>
        <dbReference type="Google" id="ProtNLM"/>
    </source>
</evidence>
<evidence type="ECO:0000259" key="12">
    <source>
        <dbReference type="PROSITE" id="PS51194"/>
    </source>
</evidence>
<dbReference type="PROSITE" id="PS00518">
    <property type="entry name" value="ZF_RING_1"/>
    <property type="match status" value="1"/>
</dbReference>
<dbReference type="InterPro" id="IPR017907">
    <property type="entry name" value="Znf_RING_CS"/>
</dbReference>
<dbReference type="SUPFAM" id="SSF57850">
    <property type="entry name" value="RING/U-box"/>
    <property type="match status" value="1"/>
</dbReference>
<keyword evidence="14" id="KW-1185">Reference proteome</keyword>
<dbReference type="CDD" id="cd18008">
    <property type="entry name" value="DEXDc_SHPRH-like"/>
    <property type="match status" value="1"/>
</dbReference>
<dbReference type="Proteomes" id="UP001165085">
    <property type="component" value="Unassembled WGS sequence"/>
</dbReference>
<dbReference type="Pfam" id="PF00176">
    <property type="entry name" value="SNF2-rel_dom"/>
    <property type="match status" value="1"/>
</dbReference>
<dbReference type="InterPro" id="IPR027370">
    <property type="entry name" value="Znf-RING_euk"/>
</dbReference>
<evidence type="ECO:0000256" key="6">
    <source>
        <dbReference type="ARBA" id="ARBA00022833"/>
    </source>
</evidence>
<evidence type="ECO:0000259" key="11">
    <source>
        <dbReference type="PROSITE" id="PS51192"/>
    </source>
</evidence>
<dbReference type="EMBL" id="BRXY01000321">
    <property type="protein sequence ID" value="GMH86901.1"/>
    <property type="molecule type" value="Genomic_DNA"/>
</dbReference>
<dbReference type="InterPro" id="IPR038718">
    <property type="entry name" value="SNF2-like_sf"/>
</dbReference>
<dbReference type="InterPro" id="IPR001650">
    <property type="entry name" value="Helicase_C-like"/>
</dbReference>
<dbReference type="CDD" id="cd18793">
    <property type="entry name" value="SF2_C_SNF"/>
    <property type="match status" value="1"/>
</dbReference>
<proteinExistence type="predicted"/>
<dbReference type="PANTHER" id="PTHR45626:SF14">
    <property type="entry name" value="ATP-DEPENDENT DNA HELICASE (EUROFUNG)"/>
    <property type="match status" value="1"/>
</dbReference>
<dbReference type="InterPro" id="IPR001841">
    <property type="entry name" value="Znf_RING"/>
</dbReference>
<dbReference type="InterPro" id="IPR049730">
    <property type="entry name" value="SNF2/RAD54-like_C"/>
</dbReference>
<dbReference type="InterPro" id="IPR050628">
    <property type="entry name" value="SNF2_RAD54_helicase_TF"/>
</dbReference>
<evidence type="ECO:0000256" key="5">
    <source>
        <dbReference type="ARBA" id="ARBA00022806"/>
    </source>
</evidence>
<evidence type="ECO:0000256" key="3">
    <source>
        <dbReference type="ARBA" id="ARBA00022771"/>
    </source>
</evidence>
<feature type="compositionally biased region" description="Acidic residues" evidence="9">
    <location>
        <begin position="2099"/>
        <end position="2136"/>
    </location>
</feature>
<dbReference type="GO" id="GO:0005634">
    <property type="term" value="C:nucleus"/>
    <property type="evidence" value="ECO:0007669"/>
    <property type="project" value="TreeGrafter"/>
</dbReference>
<dbReference type="InterPro" id="IPR014001">
    <property type="entry name" value="Helicase_ATP-bd"/>
</dbReference>
<keyword evidence="3 8" id="KW-0863">Zinc-finger</keyword>
<dbReference type="GO" id="GO:0005524">
    <property type="term" value="F:ATP binding"/>
    <property type="evidence" value="ECO:0007669"/>
    <property type="project" value="UniProtKB-KW"/>
</dbReference>
<keyword evidence="4" id="KW-0378">Hydrolase</keyword>
<reference evidence="14" key="1">
    <citation type="journal article" date="2023" name="Commun. Biol.">
        <title>Genome analysis of Parmales, the sister group of diatoms, reveals the evolutionary specialization of diatoms from phago-mixotrophs to photoautotrophs.</title>
        <authorList>
            <person name="Ban H."/>
            <person name="Sato S."/>
            <person name="Yoshikawa S."/>
            <person name="Yamada K."/>
            <person name="Nakamura Y."/>
            <person name="Ichinomiya M."/>
            <person name="Sato N."/>
            <person name="Blanc-Mathieu R."/>
            <person name="Endo H."/>
            <person name="Kuwata A."/>
            <person name="Ogata H."/>
        </authorList>
    </citation>
    <scope>NUCLEOTIDE SEQUENCE [LARGE SCALE GENOMIC DNA]</scope>
    <source>
        <strain evidence="14">NIES 3701</strain>
    </source>
</reference>
<dbReference type="PANTHER" id="PTHR45626">
    <property type="entry name" value="TRANSCRIPTION TERMINATION FACTOR 2-RELATED"/>
    <property type="match status" value="1"/>
</dbReference>
<keyword evidence="2" id="KW-0547">Nucleotide-binding</keyword>
<organism evidence="13 14">
    <name type="scientific">Triparma strigata</name>
    <dbReference type="NCBI Taxonomy" id="1606541"/>
    <lineage>
        <taxon>Eukaryota</taxon>
        <taxon>Sar</taxon>
        <taxon>Stramenopiles</taxon>
        <taxon>Ochrophyta</taxon>
        <taxon>Bolidophyceae</taxon>
        <taxon>Parmales</taxon>
        <taxon>Triparmaceae</taxon>
        <taxon>Triparma</taxon>
    </lineage>
</organism>
<keyword evidence="1" id="KW-0479">Metal-binding</keyword>
<dbReference type="Gene3D" id="3.40.50.300">
    <property type="entry name" value="P-loop containing nucleotide triphosphate hydrolases"/>
    <property type="match status" value="1"/>
</dbReference>
<evidence type="ECO:0000256" key="1">
    <source>
        <dbReference type="ARBA" id="ARBA00022723"/>
    </source>
</evidence>
<evidence type="ECO:0000256" key="9">
    <source>
        <dbReference type="SAM" id="MobiDB-lite"/>
    </source>
</evidence>
<feature type="compositionally biased region" description="Low complexity" evidence="9">
    <location>
        <begin position="129"/>
        <end position="149"/>
    </location>
</feature>
<name>A0A9W7BA61_9STRA</name>
<dbReference type="SMART" id="SM00184">
    <property type="entry name" value="RING"/>
    <property type="match status" value="1"/>
</dbReference>
<dbReference type="GO" id="GO:0016787">
    <property type="term" value="F:hydrolase activity"/>
    <property type="evidence" value="ECO:0007669"/>
    <property type="project" value="UniProtKB-KW"/>
</dbReference>
<dbReference type="OrthoDB" id="448448at2759"/>
<feature type="compositionally biased region" description="Basic residues" evidence="9">
    <location>
        <begin position="104"/>
        <end position="121"/>
    </location>
</feature>
<feature type="region of interest" description="Disordered" evidence="9">
    <location>
        <begin position="93"/>
        <end position="226"/>
    </location>
</feature>
<keyword evidence="7" id="KW-0067">ATP-binding</keyword>
<dbReference type="PROSITE" id="PS50089">
    <property type="entry name" value="ZF_RING_2"/>
    <property type="match status" value="1"/>
</dbReference>
<evidence type="ECO:0000256" key="4">
    <source>
        <dbReference type="ARBA" id="ARBA00022801"/>
    </source>
</evidence>
<gene>
    <name evidence="13" type="ORF">TrST_g4835</name>
</gene>
<dbReference type="GO" id="GO:0006281">
    <property type="term" value="P:DNA repair"/>
    <property type="evidence" value="ECO:0007669"/>
    <property type="project" value="TreeGrafter"/>
</dbReference>
<keyword evidence="5" id="KW-0347">Helicase</keyword>
<sequence length="2160" mass="241234">MSTRRANQFSVGETVNTTVPGNHQAKILRFLPGNKEAEIKWCMRGDVTTISCDQLEAIPVGRPARSSTPVLNANAPAAAVMVSPQPVVKKVKKVKKEEFPSPPPKKKAKKTPSKAPTKAKAKITPPPKKNGGSSLKKDGGSSPKKTPTPKAHHTRTTTTSTTSSSKSPKSSKKKSSPPPSSPSNSSNSAKSPSPNKKPRTKSPRPQPKADTIRLPHPTVSSSKGLREPVKMTKLETAMFSQKSAGAHAANHMWPWDNQRHLGSIVLRFEAKSTKPSAIPKLLNVESNPKSNPLRIKEAPSIYKNLCSMPGKPELKFTAAAAGCSEQRLTEKWKEVRSINDSKPYPDTFNSTNGQFHDKTSVALPHLLNLLYDPDSPVTDLDEQKADFDGVTVIDLSAESVVEAVLDLAVCSRDCWHTPFMATRSQLENVKSKDKGSTFNVIIDVYANRLIFEALLGKNAVTVFKAFHPSTVNITVPLLSIPTPNVPTFAANPNFRLIHPENPSYFNAESSKAAEQISCFSVKGVMKMFDTFGCDMDKYEEYKDVIDPSLKLKLMRHQKEGVSWMLEQESLEGYGINSLFWEEREFRDGGKFYFSPHLGQLRLTPPDEMRGGILADEMGLGKTVVTVALIAATLPDIKRTKPKGTSHATLIIVPPSLAKQWMTEIGKSANNLSTFLIDPKQVNILLSSRLSSGKEKILNDIAEACHNHDIVITTYHAVSDHRIGKIFNDVGFARVCLDEMQEIRSSSSIIAKSCESINAGRRWMISGTPLFDGLSDLRGELNFLRVSPFSAKSEDGFWNFLIGNHFEHNSETGVKTVRQLSRVILRRSKDMTFLNGGGPIMGLPPKSVDYVAVRQTHSERTFYSYLEWIVYESLKDKVDAVSGESRDGIEHRSRAGQQQSAITIVRLLRDMCISPILISGGQGTKTDAMSTLQKICTEYNKHNFQSHNRNGPVGPHQRKIMDPEQMLQYLSHMTHEGDNGGSAERSGAGARSVAVDDVHVQLRKAAFDLMDAEGQSKAHKRTRAKLHWWLALDLVTTGNFGKLEIPARVDKKFVALWTARHERAVKFPPESETELRLAKNIYETLYSKYSKDKLFKPQAVDRDELSQDRLSRLEKELVTIKRSLVMETKNLKAEFPKVGDLFDEEYYELSGPNKNTLKGEGHLHKLWRNCAITSQFSKAVKNLEVENPKEHCEEVVKGHRALMQQKLLCEQEIKFVRMRLKKEKLMLQIEKDTLKRTVMEDEQNENKRILHLTTYLSSGWRTSRFLIRMMLNAHEDWHWLRSEAVEIPRIPKSITANEISTALYEAGKREPSARENLKISEVSAAEAEEKVKVKEIALKDLCGQLKEHYKEYVDPALGPWDSTNNIKRWDKKDKAHKKEFEVALKKAIVARDKAAAIFSKRKNELESALEWDAVIAVKPKIVLISVNDTENRGYAVFDCEAEDTFEKELHKRGDAQYFYFLIGNRLVSKKQISSSTTDSRQSNFGVKLDAAAPLAVVAETLADANTEVKTLEMLVASNMADKSRLLLAKSLQSIAEGGLRLKYSSEGVENYPLPTPEDRGNVWMRKSCSALVQKNDISNKLQIKLGARVSLLVDGDIRYHGGRVVKEFHNSGKTVETEPENIFDYEERDEKEDKKKKKWKDIKAVDIELYNGTTMEKVPIENVCVMDNQMMIRTTSRGLDYAETVAQTLVATNNKTLKSDSLVNNLMKRIEVLKKAADKSNDSKSAEKSSVQNVLDIAAGKERPTCPICLDEVGKVEQGDDVIDLSEADADKPTIAMLACGHLICRPCLDNYVASKTQQAAVTCVVCRKAFHNINDVTLLQTNSDEEKDRRRDEREAALKRLKDEVRSIESMFSGEGEGRFQWQPSASRSLFVAQNQPKGSSAGVERCHRYPSVDGAAVGFLRAAVGMQLPATDKRSTSDSRLLEDEAAGIVGSKVRQLLKDMDTDKHSVIFTQSKAFIHHLGQVFNDKDIGHKSLYLGQDTSESQASVAEWKKVDRSGTPEFPVLLVQAGAAASGLTLVEASNIFIMEPMMRQEEELQAHARCHRFGQKHPVKVTTYFTPHSVESRMLGLRADVMHLEKARAKRMEKNREAEEARLALIDDEDSDSENDEGWYVEDDEDDDEGGMGEAAGDGEDNDVTTAEKARVEARKNLYLCGLVNTI</sequence>
<protein>
    <recommendedName>
        <fullName evidence="15">RING-type domain-containing protein</fullName>
    </recommendedName>
</protein>
<dbReference type="SMART" id="SM00487">
    <property type="entry name" value="DEXDc"/>
    <property type="match status" value="1"/>
</dbReference>
<dbReference type="GO" id="GO:0004386">
    <property type="term" value="F:helicase activity"/>
    <property type="evidence" value="ECO:0007669"/>
    <property type="project" value="UniProtKB-KW"/>
</dbReference>
<evidence type="ECO:0000256" key="8">
    <source>
        <dbReference type="PROSITE-ProRule" id="PRU00175"/>
    </source>
</evidence>
<evidence type="ECO:0000259" key="10">
    <source>
        <dbReference type="PROSITE" id="PS50089"/>
    </source>
</evidence>
<feature type="compositionally biased region" description="Low complexity" evidence="9">
    <location>
        <begin position="182"/>
        <end position="194"/>
    </location>
</feature>
<dbReference type="PROSITE" id="PS51192">
    <property type="entry name" value="HELICASE_ATP_BIND_1"/>
    <property type="match status" value="1"/>
</dbReference>
<evidence type="ECO:0000313" key="13">
    <source>
        <dbReference type="EMBL" id="GMH86901.1"/>
    </source>
</evidence>
<dbReference type="SUPFAM" id="SSF52540">
    <property type="entry name" value="P-loop containing nucleoside triphosphate hydrolases"/>
    <property type="match status" value="2"/>
</dbReference>
<dbReference type="Gene3D" id="3.40.50.10810">
    <property type="entry name" value="Tandem AAA-ATPase domain"/>
    <property type="match status" value="1"/>
</dbReference>
<feature type="domain" description="Helicase ATP-binding" evidence="11">
    <location>
        <begin position="602"/>
        <end position="786"/>
    </location>
</feature>
<dbReference type="InterPro" id="IPR013083">
    <property type="entry name" value="Znf_RING/FYVE/PHD"/>
</dbReference>
<evidence type="ECO:0000256" key="7">
    <source>
        <dbReference type="ARBA" id="ARBA00022840"/>
    </source>
</evidence>
<dbReference type="Gene3D" id="3.30.40.10">
    <property type="entry name" value="Zinc/RING finger domain, C3HC4 (zinc finger)"/>
    <property type="match status" value="1"/>
</dbReference>
<dbReference type="GO" id="GO:0008094">
    <property type="term" value="F:ATP-dependent activity, acting on DNA"/>
    <property type="evidence" value="ECO:0007669"/>
    <property type="project" value="TreeGrafter"/>
</dbReference>
<dbReference type="InterPro" id="IPR027417">
    <property type="entry name" value="P-loop_NTPase"/>
</dbReference>
<feature type="region of interest" description="Disordered" evidence="9">
    <location>
        <begin position="2097"/>
        <end position="2141"/>
    </location>
</feature>
<feature type="compositionally biased region" description="Low complexity" evidence="9">
    <location>
        <begin position="156"/>
        <end position="168"/>
    </location>
</feature>
<keyword evidence="6" id="KW-0862">Zinc</keyword>
<feature type="domain" description="Helicase C-terminal" evidence="12">
    <location>
        <begin position="1934"/>
        <end position="2102"/>
    </location>
</feature>